<comment type="caution">
    <text evidence="5">The sequence shown here is derived from an EMBL/GenBank/DDBJ whole genome shotgun (WGS) entry which is preliminary data.</text>
</comment>
<evidence type="ECO:0000256" key="2">
    <source>
        <dbReference type="ARBA" id="ARBA00022801"/>
    </source>
</evidence>
<evidence type="ECO:0000256" key="3">
    <source>
        <dbReference type="ARBA" id="ARBA00022839"/>
    </source>
</evidence>
<keyword evidence="3" id="KW-0269">Exonuclease</keyword>
<evidence type="ECO:0000313" key="5">
    <source>
        <dbReference type="EMBL" id="GGR38680.1"/>
    </source>
</evidence>
<reference evidence="5" key="1">
    <citation type="journal article" date="2014" name="Int. J. Syst. Evol. Microbiol.">
        <title>Complete genome sequence of Corynebacterium casei LMG S-19264T (=DSM 44701T), isolated from a smear-ripened cheese.</title>
        <authorList>
            <consortium name="US DOE Joint Genome Institute (JGI-PGF)"/>
            <person name="Walter F."/>
            <person name="Albersmeier A."/>
            <person name="Kalinowski J."/>
            <person name="Ruckert C."/>
        </authorList>
    </citation>
    <scope>NUCLEOTIDE SEQUENCE</scope>
    <source>
        <strain evidence="5">JCM 31311</strain>
    </source>
</reference>
<dbReference type="Gene3D" id="3.30.420.10">
    <property type="entry name" value="Ribonuclease H-like superfamily/Ribonuclease H"/>
    <property type="match status" value="1"/>
</dbReference>
<dbReference type="PANTHER" id="PTHR30231:SF4">
    <property type="entry name" value="PROTEIN NEN2"/>
    <property type="match status" value="1"/>
</dbReference>
<dbReference type="InterPro" id="IPR013520">
    <property type="entry name" value="Ribonucl_H"/>
</dbReference>
<sequence>MFNGSSRLPLQGMLLRVQTDFMPSQPIIFLDTETGGQNPAIHSLLTIGLVTLQDGEPTRPLHLPLRHETYNVRPEAMAVNGIDLQAHHAQAQDAEAVAQAIRDYAVEVGRVMLGGHNFGFDLAFLRPLLPDLGKVFRHGYTDTKLAAQFLIHAGVLPKSVGTPLDQLAKYFGIEYAAHDALEDARTTAQVYVKLMELVRKADEQ</sequence>
<accession>A0A918FHV2</accession>
<organism evidence="5 6">
    <name type="scientific">Deinococcus ruber</name>
    <dbReference type="NCBI Taxonomy" id="1848197"/>
    <lineage>
        <taxon>Bacteria</taxon>
        <taxon>Thermotogati</taxon>
        <taxon>Deinococcota</taxon>
        <taxon>Deinococci</taxon>
        <taxon>Deinococcales</taxon>
        <taxon>Deinococcaceae</taxon>
        <taxon>Deinococcus</taxon>
    </lineage>
</organism>
<dbReference type="AlphaFoldDB" id="A0A918FHV2"/>
<dbReference type="Proteomes" id="UP000603865">
    <property type="component" value="Unassembled WGS sequence"/>
</dbReference>
<keyword evidence="2" id="KW-0378">Hydrolase</keyword>
<dbReference type="SUPFAM" id="SSF53098">
    <property type="entry name" value="Ribonuclease H-like"/>
    <property type="match status" value="1"/>
</dbReference>
<reference evidence="5" key="2">
    <citation type="submission" date="2020-09" db="EMBL/GenBank/DDBJ databases">
        <authorList>
            <person name="Sun Q."/>
            <person name="Ohkuma M."/>
        </authorList>
    </citation>
    <scope>NUCLEOTIDE SEQUENCE</scope>
    <source>
        <strain evidence="5">JCM 31311</strain>
    </source>
</reference>
<evidence type="ECO:0000256" key="1">
    <source>
        <dbReference type="ARBA" id="ARBA00022722"/>
    </source>
</evidence>
<proteinExistence type="predicted"/>
<dbReference type="GO" id="GO:0003676">
    <property type="term" value="F:nucleic acid binding"/>
    <property type="evidence" value="ECO:0007669"/>
    <property type="project" value="InterPro"/>
</dbReference>
<protein>
    <recommendedName>
        <fullName evidence="4">Exonuclease domain-containing protein</fullName>
    </recommendedName>
</protein>
<dbReference type="InterPro" id="IPR036397">
    <property type="entry name" value="RNaseH_sf"/>
</dbReference>
<feature type="domain" description="Exonuclease" evidence="4">
    <location>
        <begin position="26"/>
        <end position="200"/>
    </location>
</feature>
<dbReference type="SMART" id="SM00479">
    <property type="entry name" value="EXOIII"/>
    <property type="match status" value="1"/>
</dbReference>
<dbReference type="CDD" id="cd06127">
    <property type="entry name" value="DEDDh"/>
    <property type="match status" value="1"/>
</dbReference>
<name>A0A918FHV2_9DEIO</name>
<dbReference type="Pfam" id="PF00929">
    <property type="entry name" value="RNase_T"/>
    <property type="match status" value="1"/>
</dbReference>
<evidence type="ECO:0000313" key="6">
    <source>
        <dbReference type="Proteomes" id="UP000603865"/>
    </source>
</evidence>
<keyword evidence="6" id="KW-1185">Reference proteome</keyword>
<dbReference type="GO" id="GO:0008408">
    <property type="term" value="F:3'-5' exonuclease activity"/>
    <property type="evidence" value="ECO:0007669"/>
    <property type="project" value="TreeGrafter"/>
</dbReference>
<dbReference type="EMBL" id="BMQL01000088">
    <property type="protein sequence ID" value="GGR38680.1"/>
    <property type="molecule type" value="Genomic_DNA"/>
</dbReference>
<dbReference type="InterPro" id="IPR012337">
    <property type="entry name" value="RNaseH-like_sf"/>
</dbReference>
<evidence type="ECO:0000259" key="4">
    <source>
        <dbReference type="SMART" id="SM00479"/>
    </source>
</evidence>
<dbReference type="PANTHER" id="PTHR30231">
    <property type="entry name" value="DNA POLYMERASE III SUBUNIT EPSILON"/>
    <property type="match status" value="1"/>
</dbReference>
<keyword evidence="1" id="KW-0540">Nuclease</keyword>
<gene>
    <name evidence="5" type="ORF">GCM10008957_54610</name>
</gene>